<feature type="region of interest" description="Disordered" evidence="6">
    <location>
        <begin position="1113"/>
        <end position="1132"/>
    </location>
</feature>
<accession>A0A8H5F0P1</accession>
<dbReference type="PRINTS" id="PR00420">
    <property type="entry name" value="RNGMNOXGNASE"/>
</dbReference>
<keyword evidence="2" id="KW-0285">Flavoprotein</keyword>
<dbReference type="AlphaFoldDB" id="A0A8H5F0P1"/>
<feature type="transmembrane region" description="Helical" evidence="7">
    <location>
        <begin position="525"/>
        <end position="547"/>
    </location>
</feature>
<evidence type="ECO:0000313" key="9">
    <source>
        <dbReference type="EMBL" id="KAF5319555.1"/>
    </source>
</evidence>
<comment type="similarity">
    <text evidence="1">Belongs to the paxM FAD-dependent monooxygenase family.</text>
</comment>
<organism evidence="9 10">
    <name type="scientific">Psilocybe cf. subviscida</name>
    <dbReference type="NCBI Taxonomy" id="2480587"/>
    <lineage>
        <taxon>Eukaryota</taxon>
        <taxon>Fungi</taxon>
        <taxon>Dikarya</taxon>
        <taxon>Basidiomycota</taxon>
        <taxon>Agaricomycotina</taxon>
        <taxon>Agaricomycetes</taxon>
        <taxon>Agaricomycetidae</taxon>
        <taxon>Agaricales</taxon>
        <taxon>Agaricineae</taxon>
        <taxon>Strophariaceae</taxon>
        <taxon>Psilocybe</taxon>
    </lineage>
</organism>
<sequence length="1274" mass="141821">MLAEPSPTTNLDIVIVGGGIAGLVAAYSLGRSGHRITIVEQEPWLEEIGAGIQLAPNASRLLLRWGLGSALDETGVRPDAASFNRFEDDERIGLNFIGKYVETEHGAPYYHVHRADLVRLMHGLGESYTIIKEDRVVEISPGASSSQPPSVVLRSGEVITADMIIGADGVKSTVRKYIVDGADVAIPTGDMAYRAIIPSEKMKDDEDLRSLFEKAEVTCWMGPSRHIVGYFVRKKQLYNLVMIRPDMDAEESWTAAATNEEIRESFQGWNTRVQKLTALATSVKKSKLVVRAPLHTWVDTSGRVALLGDSCHAMLPYLAQGAAMAIEDAAVLGRLFSQISDKSQIPELLRGYQDLRMPRATATQQASQANQGRFHLPDGPLQQARDSAMKEAMRVTLLHDPCLNDGPTAGNQSIVLDHNKNIVAYAVCIYVLIKRRDDWNQRSTWILIGTSTAQFISATIYVAVGICRLIDGFIHTENVPNGAFLYWINPATKLRLVATAVYIINSIVADCILIWRLYMVWKKNIYVCILPVIITCCNAVTGSLGITRLSQISGNLQATSLFEILDWMISTWSLFMATQLISTTLIAGKIWWHAKRNPTSRSRYLSLIALVVESGAVFTLTSAALLVCAALKIQAGDIALAIAIQSATIMPILIIIRVEMIKSKTLDTLRSADLAGRRRVLLNQSRGYGFGHRQEEPSVTVMMSPLGTSESQKELKCSVAEEDSVTGSQETRQPHPDSAVLHPASRTHFAILVSRSLFNQRARCAVRASTMGLRAVRPEAPGRTRWQGGRRATTWWNLNKRGNLVRRGPRALTRCAALPYPFSSNPFQHRQSWYLLFRPPPLICIPTTRSVQTRLIPTQPNTRRNQTRTVRNLVTKRQGAKLREWTRDERQDWDLMHRDARAQRLMHRTRWWRKMVDPARRRSTRRWRRWWWRSYFWFESGLSITTSTTFSTPSSIALTHCVYYRPCTTSSRVHVYTYLHTSELRYLVISRSCSSSAIGLPSPSGVVYDNTGRLLNRTASGDFLMSMKYRILLPRISACPAQLRACSPGHIGAPPPLALQPEGVAHDARGEFEEHMRSTGISISDDNFLNISGDAAAFRERAEVGANRACTPLRADTSTHPRHEGAQPQHSTLSSHLPMLIKTALYAPRRRTDPTPARLSGTPHPTLVSRFSYIAHCSSHNRSVSREQAHWDCGDLDVAHQLGHNGSDDREQRPDGAWTRGNLVRRGLVRCHSPCPRTQSSTADRPTVINTVQVTSAVPMTDFLSELAGVAGGG</sequence>
<dbReference type="InterPro" id="IPR036188">
    <property type="entry name" value="FAD/NAD-bd_sf"/>
</dbReference>
<evidence type="ECO:0000256" key="6">
    <source>
        <dbReference type="SAM" id="MobiDB-lite"/>
    </source>
</evidence>
<evidence type="ECO:0000256" key="5">
    <source>
        <dbReference type="ARBA" id="ARBA00023033"/>
    </source>
</evidence>
<keyword evidence="5" id="KW-0503">Monooxygenase</keyword>
<reference evidence="9 10" key="1">
    <citation type="journal article" date="2020" name="ISME J.">
        <title>Uncovering the hidden diversity of litter-decomposition mechanisms in mushroom-forming fungi.</title>
        <authorList>
            <person name="Floudas D."/>
            <person name="Bentzer J."/>
            <person name="Ahren D."/>
            <person name="Johansson T."/>
            <person name="Persson P."/>
            <person name="Tunlid A."/>
        </authorList>
    </citation>
    <scope>NUCLEOTIDE SEQUENCE [LARGE SCALE GENOMIC DNA]</scope>
    <source>
        <strain evidence="9 10">CBS 101986</strain>
    </source>
</reference>
<dbReference type="GO" id="GO:0071949">
    <property type="term" value="F:FAD binding"/>
    <property type="evidence" value="ECO:0007669"/>
    <property type="project" value="InterPro"/>
</dbReference>
<evidence type="ECO:0000256" key="1">
    <source>
        <dbReference type="ARBA" id="ARBA00007992"/>
    </source>
</evidence>
<feature type="transmembrane region" description="Helical" evidence="7">
    <location>
        <begin position="12"/>
        <end position="30"/>
    </location>
</feature>
<protein>
    <recommendedName>
        <fullName evidence="8">FAD-binding domain-containing protein</fullName>
    </recommendedName>
</protein>
<dbReference type="OrthoDB" id="1878542at2759"/>
<name>A0A8H5F0P1_9AGAR</name>
<keyword evidence="7" id="KW-0472">Membrane</keyword>
<feature type="transmembrane region" description="Helical" evidence="7">
    <location>
        <begin position="494"/>
        <end position="518"/>
    </location>
</feature>
<dbReference type="Pfam" id="PF01494">
    <property type="entry name" value="FAD_binding_3"/>
    <property type="match status" value="1"/>
</dbReference>
<dbReference type="PANTHER" id="PTHR13789">
    <property type="entry name" value="MONOOXYGENASE"/>
    <property type="match status" value="1"/>
</dbReference>
<feature type="region of interest" description="Disordered" evidence="6">
    <location>
        <begin position="718"/>
        <end position="740"/>
    </location>
</feature>
<evidence type="ECO:0000256" key="4">
    <source>
        <dbReference type="ARBA" id="ARBA00023002"/>
    </source>
</evidence>
<feature type="transmembrane region" description="Helical" evidence="7">
    <location>
        <begin position="567"/>
        <end position="592"/>
    </location>
</feature>
<dbReference type="SUPFAM" id="SSF54373">
    <property type="entry name" value="FAD-linked reductases, C-terminal domain"/>
    <property type="match status" value="1"/>
</dbReference>
<evidence type="ECO:0000256" key="2">
    <source>
        <dbReference type="ARBA" id="ARBA00022630"/>
    </source>
</evidence>
<dbReference type="EMBL" id="JAACJJ010000029">
    <property type="protein sequence ID" value="KAF5319555.1"/>
    <property type="molecule type" value="Genomic_DNA"/>
</dbReference>
<feature type="transmembrane region" description="Helical" evidence="7">
    <location>
        <begin position="604"/>
        <end position="632"/>
    </location>
</feature>
<keyword evidence="7" id="KW-1133">Transmembrane helix</keyword>
<feature type="transmembrane region" description="Helical" evidence="7">
    <location>
        <begin position="444"/>
        <end position="474"/>
    </location>
</feature>
<keyword evidence="4" id="KW-0560">Oxidoreductase</keyword>
<evidence type="ECO:0000259" key="8">
    <source>
        <dbReference type="Pfam" id="PF01494"/>
    </source>
</evidence>
<evidence type="ECO:0000256" key="3">
    <source>
        <dbReference type="ARBA" id="ARBA00022827"/>
    </source>
</evidence>
<dbReference type="Proteomes" id="UP000567179">
    <property type="component" value="Unassembled WGS sequence"/>
</dbReference>
<evidence type="ECO:0000256" key="7">
    <source>
        <dbReference type="SAM" id="Phobius"/>
    </source>
</evidence>
<feature type="domain" description="FAD-binding" evidence="8">
    <location>
        <begin position="11"/>
        <end position="366"/>
    </location>
</feature>
<dbReference type="PANTHER" id="PTHR13789:SF147">
    <property type="entry name" value="PUTATIVE (AFU_ORTHOLOGUE AFUA_2G01950)-RELATED"/>
    <property type="match status" value="1"/>
</dbReference>
<dbReference type="InterPro" id="IPR002938">
    <property type="entry name" value="FAD-bd"/>
</dbReference>
<keyword evidence="3" id="KW-0274">FAD</keyword>
<keyword evidence="7" id="KW-0812">Transmembrane</keyword>
<keyword evidence="10" id="KW-1185">Reference proteome</keyword>
<dbReference type="SUPFAM" id="SSF51905">
    <property type="entry name" value="FAD/NAD(P)-binding domain"/>
    <property type="match status" value="1"/>
</dbReference>
<evidence type="ECO:0000313" key="10">
    <source>
        <dbReference type="Proteomes" id="UP000567179"/>
    </source>
</evidence>
<dbReference type="InterPro" id="IPR050493">
    <property type="entry name" value="FAD-dep_Monooxygenase_BioMet"/>
</dbReference>
<gene>
    <name evidence="9" type="ORF">D9619_008317</name>
</gene>
<dbReference type="Gene3D" id="3.50.50.60">
    <property type="entry name" value="FAD/NAD(P)-binding domain"/>
    <property type="match status" value="1"/>
</dbReference>
<proteinExistence type="inferred from homology"/>
<dbReference type="GO" id="GO:0004497">
    <property type="term" value="F:monooxygenase activity"/>
    <property type="evidence" value="ECO:0007669"/>
    <property type="project" value="UniProtKB-KW"/>
</dbReference>
<comment type="caution">
    <text evidence="9">The sequence shown here is derived from an EMBL/GenBank/DDBJ whole genome shotgun (WGS) entry which is preliminary data.</text>
</comment>